<dbReference type="FunFam" id="1.10.110.10:FF:000001">
    <property type="entry name" value="Bifunctional inhibitor/lipid-transfer protein/seed storage 2S albumin superfamily protein"/>
    <property type="match status" value="1"/>
</dbReference>
<evidence type="ECO:0000313" key="14">
    <source>
        <dbReference type="EMBL" id="BBH05407.1"/>
    </source>
</evidence>
<evidence type="ECO:0000259" key="13">
    <source>
        <dbReference type="SMART" id="SM00499"/>
    </source>
</evidence>
<keyword evidence="5" id="KW-1003">Cell membrane</keyword>
<evidence type="ECO:0000256" key="4">
    <source>
        <dbReference type="ARBA" id="ARBA00022448"/>
    </source>
</evidence>
<evidence type="ECO:0000256" key="5">
    <source>
        <dbReference type="ARBA" id="ARBA00022475"/>
    </source>
</evidence>
<comment type="subcellular location">
    <subcellularLocation>
        <location evidence="2">Cell membrane</location>
        <topology evidence="2">Lipid-anchor</topology>
        <topology evidence="2">GPI-anchor</topology>
    </subcellularLocation>
</comment>
<dbReference type="AlphaFoldDB" id="A0A4Y1RNF6"/>
<dbReference type="GO" id="GO:0005886">
    <property type="term" value="C:plasma membrane"/>
    <property type="evidence" value="ECO:0007669"/>
    <property type="project" value="UniProtKB-SubCell"/>
</dbReference>
<sequence>MVETKKKLRHRKMGRAIMLLMMLTTTTMLHAVLGQEARLRSGAGVQDCQTAVLGLADCLSYVMPGSNLTKPDKPCCPELAELVKDNPICLCSLLANSNSSNSVGLEIDVNRALKLPTVCKVQTPPASTCELLGIPVGAPTASEAPANSPGSGLTPQGPSAATSPKSGASKTANSVMAFLAGLVIAVLPIW</sequence>
<keyword evidence="10" id="KW-0325">Glycoprotein</keyword>
<dbReference type="InterPro" id="IPR036312">
    <property type="entry name" value="Bifun_inhib/LTP/seed_sf"/>
</dbReference>
<proteinExistence type="inferred from homology"/>
<comment type="function">
    <text evidence="1">Plant non-specific lipid-transfer proteins transfer phospholipids as well as galactolipids across membranes. May play a role in wax or cutin deposition in the cell walls of expanding epidermal cells and certain secretory tissues.</text>
</comment>
<evidence type="ECO:0000256" key="1">
    <source>
        <dbReference type="ARBA" id="ARBA00003211"/>
    </source>
</evidence>
<dbReference type="GO" id="GO:0098552">
    <property type="term" value="C:side of membrane"/>
    <property type="evidence" value="ECO:0007669"/>
    <property type="project" value="UniProtKB-KW"/>
</dbReference>
<evidence type="ECO:0000256" key="3">
    <source>
        <dbReference type="ARBA" id="ARBA00009748"/>
    </source>
</evidence>
<feature type="compositionally biased region" description="Polar residues" evidence="12">
    <location>
        <begin position="148"/>
        <end position="166"/>
    </location>
</feature>
<keyword evidence="8" id="KW-0446">Lipid-binding</keyword>
<comment type="similarity">
    <text evidence="3">Belongs to the plant LTP family.</text>
</comment>
<dbReference type="SUPFAM" id="SSF47699">
    <property type="entry name" value="Bifunctional inhibitor/lipid-transfer protein/seed storage 2S albumin"/>
    <property type="match status" value="1"/>
</dbReference>
<evidence type="ECO:0000256" key="12">
    <source>
        <dbReference type="SAM" id="MobiDB-lite"/>
    </source>
</evidence>
<dbReference type="SMART" id="SM00499">
    <property type="entry name" value="AAI"/>
    <property type="match status" value="1"/>
</dbReference>
<dbReference type="EMBL" id="AP019302">
    <property type="protein sequence ID" value="BBH05407.1"/>
    <property type="molecule type" value="Genomic_DNA"/>
</dbReference>
<protein>
    <submittedName>
        <fullName evidence="14">Bifunctional inhibitor/lipid-transfer protein/seed storage 2S albumin superfamily protein</fullName>
    </submittedName>
</protein>
<keyword evidence="6" id="KW-0472">Membrane</keyword>
<dbReference type="PANTHER" id="PTHR33044">
    <property type="entry name" value="BIFUNCTIONAL INHIBITOR/LIPID-TRANSFER PROTEIN/SEED STORAGE 2S ALBUMIN SUPERFAMILY PROTEIN-RELATED"/>
    <property type="match status" value="1"/>
</dbReference>
<accession>A0A4Y1RNF6</accession>
<evidence type="ECO:0000256" key="10">
    <source>
        <dbReference type="ARBA" id="ARBA00023180"/>
    </source>
</evidence>
<dbReference type="Pfam" id="PF14368">
    <property type="entry name" value="LTP_2"/>
    <property type="match status" value="1"/>
</dbReference>
<dbReference type="GO" id="GO:0008289">
    <property type="term" value="F:lipid binding"/>
    <property type="evidence" value="ECO:0007669"/>
    <property type="project" value="UniProtKB-KW"/>
</dbReference>
<keyword evidence="9" id="KW-1015">Disulfide bond</keyword>
<feature type="domain" description="Bifunctional inhibitor/plant lipid transfer protein/seed storage helical" evidence="13">
    <location>
        <begin position="48"/>
        <end position="129"/>
    </location>
</feature>
<keyword evidence="4" id="KW-0813">Transport</keyword>
<evidence type="ECO:0000256" key="9">
    <source>
        <dbReference type="ARBA" id="ARBA00023157"/>
    </source>
</evidence>
<keyword evidence="6" id="KW-0336">GPI-anchor</keyword>
<evidence type="ECO:0000256" key="11">
    <source>
        <dbReference type="ARBA" id="ARBA00023288"/>
    </source>
</evidence>
<organism evidence="14">
    <name type="scientific">Prunus dulcis</name>
    <name type="common">Almond</name>
    <name type="synonym">Amygdalus dulcis</name>
    <dbReference type="NCBI Taxonomy" id="3755"/>
    <lineage>
        <taxon>Eukaryota</taxon>
        <taxon>Viridiplantae</taxon>
        <taxon>Streptophyta</taxon>
        <taxon>Embryophyta</taxon>
        <taxon>Tracheophyta</taxon>
        <taxon>Spermatophyta</taxon>
        <taxon>Magnoliopsida</taxon>
        <taxon>eudicotyledons</taxon>
        <taxon>Gunneridae</taxon>
        <taxon>Pentapetalae</taxon>
        <taxon>rosids</taxon>
        <taxon>fabids</taxon>
        <taxon>Rosales</taxon>
        <taxon>Rosaceae</taxon>
        <taxon>Amygdaloideae</taxon>
        <taxon>Amygdaleae</taxon>
        <taxon>Prunus</taxon>
    </lineage>
</organism>
<evidence type="ECO:0000256" key="7">
    <source>
        <dbReference type="ARBA" id="ARBA00022729"/>
    </source>
</evidence>
<reference evidence="14" key="1">
    <citation type="journal article" date="2019" name="Science">
        <title>Mutation of a bHLH transcription factor allowed almond domestication.</title>
        <authorList>
            <person name="Sanchez-Perez R."/>
            <person name="Pavan S."/>
            <person name="Mazzeo R."/>
            <person name="Moldovan C."/>
            <person name="Aiese Cigliano R."/>
            <person name="Del Cueto J."/>
            <person name="Ricciardi F."/>
            <person name="Lotti C."/>
            <person name="Ricciardi L."/>
            <person name="Dicenta F."/>
            <person name="Lopez-Marques R.L."/>
            <person name="Lindberg Moller B."/>
        </authorList>
    </citation>
    <scope>NUCLEOTIDE SEQUENCE</scope>
</reference>
<evidence type="ECO:0000256" key="8">
    <source>
        <dbReference type="ARBA" id="ARBA00023121"/>
    </source>
</evidence>
<dbReference type="InterPro" id="IPR016140">
    <property type="entry name" value="Bifunc_inhib/LTP/seed_store"/>
</dbReference>
<gene>
    <name evidence="14" type="ORF">Prudu_016779</name>
</gene>
<dbReference type="Gene3D" id="1.10.110.10">
    <property type="entry name" value="Plant lipid-transfer and hydrophobic proteins"/>
    <property type="match status" value="1"/>
</dbReference>
<name>A0A4Y1RNF6_PRUDU</name>
<evidence type="ECO:0000256" key="2">
    <source>
        <dbReference type="ARBA" id="ARBA00004609"/>
    </source>
</evidence>
<dbReference type="CDD" id="cd00010">
    <property type="entry name" value="AAI_LTSS"/>
    <property type="match status" value="1"/>
</dbReference>
<keyword evidence="11" id="KW-0449">Lipoprotein</keyword>
<evidence type="ECO:0000256" key="6">
    <source>
        <dbReference type="ARBA" id="ARBA00022622"/>
    </source>
</evidence>
<keyword evidence="7" id="KW-0732">Signal</keyword>
<feature type="region of interest" description="Disordered" evidence="12">
    <location>
        <begin position="140"/>
        <end position="166"/>
    </location>
</feature>
<dbReference type="InterPro" id="IPR043325">
    <property type="entry name" value="LTSS"/>
</dbReference>